<evidence type="ECO:0000313" key="4">
    <source>
        <dbReference type="EMBL" id="CAF3595729.1"/>
    </source>
</evidence>
<evidence type="ECO:0000313" key="5">
    <source>
        <dbReference type="EMBL" id="CAF3836358.1"/>
    </source>
</evidence>
<protein>
    <submittedName>
        <fullName evidence="3">Uncharacterized protein</fullName>
    </submittedName>
</protein>
<comment type="caution">
    <text evidence="3">The sequence shown here is derived from an EMBL/GenBank/DDBJ whole genome shotgun (WGS) entry which is preliminary data.</text>
</comment>
<keyword evidence="6" id="KW-1185">Reference proteome</keyword>
<feature type="compositionally biased region" description="Basic and acidic residues" evidence="1">
    <location>
        <begin position="427"/>
        <end position="437"/>
    </location>
</feature>
<evidence type="ECO:0000313" key="3">
    <source>
        <dbReference type="EMBL" id="CAF1069019.1"/>
    </source>
</evidence>
<dbReference type="Proteomes" id="UP000681722">
    <property type="component" value="Unassembled WGS sequence"/>
</dbReference>
<feature type="region of interest" description="Disordered" evidence="1">
    <location>
        <begin position="413"/>
        <end position="447"/>
    </location>
</feature>
<gene>
    <name evidence="3" type="ORF">GPM918_LOCUS17175</name>
    <name evidence="2" type="ORF">OVA965_LOCUS5189</name>
    <name evidence="5" type="ORF">SRO942_LOCUS17174</name>
    <name evidence="4" type="ORF">TMI583_LOCUS5187</name>
</gene>
<organism evidence="3 6">
    <name type="scientific">Didymodactylos carnosus</name>
    <dbReference type="NCBI Taxonomy" id="1234261"/>
    <lineage>
        <taxon>Eukaryota</taxon>
        <taxon>Metazoa</taxon>
        <taxon>Spiralia</taxon>
        <taxon>Gnathifera</taxon>
        <taxon>Rotifera</taxon>
        <taxon>Eurotatoria</taxon>
        <taxon>Bdelloidea</taxon>
        <taxon>Philodinida</taxon>
        <taxon>Philodinidae</taxon>
        <taxon>Didymodactylos</taxon>
    </lineage>
</organism>
<dbReference type="EMBL" id="CAJOBA010001434">
    <property type="protein sequence ID" value="CAF3595729.1"/>
    <property type="molecule type" value="Genomic_DNA"/>
</dbReference>
<evidence type="ECO:0000256" key="1">
    <source>
        <dbReference type="SAM" id="MobiDB-lite"/>
    </source>
</evidence>
<name>A0A814LQR1_9BILA</name>
<accession>A0A814LQR1</accession>
<evidence type="ECO:0000313" key="2">
    <source>
        <dbReference type="EMBL" id="CAF0811849.1"/>
    </source>
</evidence>
<reference evidence="3" key="1">
    <citation type="submission" date="2021-02" db="EMBL/GenBank/DDBJ databases">
        <authorList>
            <person name="Nowell W R."/>
        </authorList>
    </citation>
    <scope>NUCLEOTIDE SEQUENCE</scope>
</reference>
<dbReference type="EMBL" id="CAJNOK010001434">
    <property type="protein sequence ID" value="CAF0811849.1"/>
    <property type="molecule type" value="Genomic_DNA"/>
</dbReference>
<dbReference type="OrthoDB" id="10010938at2759"/>
<dbReference type="Proteomes" id="UP000663829">
    <property type="component" value="Unassembled WGS sequence"/>
</dbReference>
<proteinExistence type="predicted"/>
<sequence length="874" mass="98978">MYRNVTKVLNTRAVSQYVIFDEGHRENKMINEQSLQQAKIKIEELFLVTAKRTSDAPSLPVIVIEKETCVAAWEWYSFLFGNALALFRTQTQSVVEKLKSTTLSHVQKILNIEFNIFMRSALTAKVPGTGRTAPFHNSPHLLDPALQKLLSDGTIIQGYFLLDSKQHKHLSYMKLPVPIDKQKRDIFERNFITYEISLDAYEENYFHEKKPSNQVLSQEAIGMFRRRAELVPHYHKHQELNEIIDDYLQCGEIIPVFKEDKGGKVITCYEISQTATAFEPQTIPITAAVSITNQAVANNHQTVKENMVSKESNPKPTTVSTGASISLPLSTTNVNLQNSSFQELLASFTPQQLQMLTKATSTDSHQYPHKSDSYEFVNQDLLENEFQNQLQDFHDDVTSQRAVILIGKSVIGPKAKNDQTSDDSSDDEHMKVSDNEHPPSPSIQPNDQITTNEQVENLTADTTAKHLLVDPKLKKIAKKIMLHKSVVFAQADMTRITTHGVERDKAKDMLLATGLKWSEYVESYTKYHPNCVSSGNSTWKITEEVAALLDNDYYYAQYVRYNRVTCYTKDKYFKRYYEYLYSLFTSFWTRHQTISKACDPEKCSRVFITDGHRKANRFVCAQQDVFDFQIPEMGGVVTGCSETPRRNTGNKTFCDFHQPTNNTTPTQHTSDNLLRADTGKLKIAKDAVNQEYEAAEDQDICNVFREDIIDEKKRSSYGFLATFLNCMVIVGFDECPRSEGLQVIPPDIQTRVHELVDQTSLSSKQSSNTSSATQLSTVIDSPSQQLLSSITRINTNDSATKADISTKLLTNPTSGTIATATASTLRLIAPQISSQVQKASTAKERFNRQPSRRLNSSFVLMLFEIFLAIPHYSE</sequence>
<dbReference type="EMBL" id="CAJOBC010004667">
    <property type="protein sequence ID" value="CAF3836358.1"/>
    <property type="molecule type" value="Genomic_DNA"/>
</dbReference>
<dbReference type="Proteomes" id="UP000677228">
    <property type="component" value="Unassembled WGS sequence"/>
</dbReference>
<dbReference type="AlphaFoldDB" id="A0A814LQR1"/>
<dbReference type="EMBL" id="CAJNOQ010004667">
    <property type="protein sequence ID" value="CAF1069019.1"/>
    <property type="molecule type" value="Genomic_DNA"/>
</dbReference>
<dbReference type="Proteomes" id="UP000682733">
    <property type="component" value="Unassembled WGS sequence"/>
</dbReference>
<evidence type="ECO:0000313" key="6">
    <source>
        <dbReference type="Proteomes" id="UP000663829"/>
    </source>
</evidence>